<evidence type="ECO:0000259" key="4">
    <source>
        <dbReference type="SMART" id="SM00822"/>
    </source>
</evidence>
<dbReference type="PRINTS" id="PR00081">
    <property type="entry name" value="GDHRDH"/>
</dbReference>
<comment type="similarity">
    <text evidence="1">Belongs to the short-chain dehydrogenases/reductases (SDR) family.</text>
</comment>
<evidence type="ECO:0000313" key="6">
    <source>
        <dbReference type="Proteomes" id="UP000672602"/>
    </source>
</evidence>
<dbReference type="Gene3D" id="3.40.50.720">
    <property type="entry name" value="NAD(P)-binding Rossmann-like Domain"/>
    <property type="match status" value="1"/>
</dbReference>
<comment type="caution">
    <text evidence="5">The sequence shown here is derived from an EMBL/GenBank/DDBJ whole genome shotgun (WGS) entry which is preliminary data.</text>
</comment>
<evidence type="ECO:0000256" key="2">
    <source>
        <dbReference type="ARBA" id="ARBA00023002"/>
    </source>
</evidence>
<accession>A0A8J7S4S1</accession>
<dbReference type="InterPro" id="IPR036291">
    <property type="entry name" value="NAD(P)-bd_dom_sf"/>
</dbReference>
<dbReference type="Pfam" id="PF13561">
    <property type="entry name" value="adh_short_C2"/>
    <property type="match status" value="1"/>
</dbReference>
<dbReference type="PANTHER" id="PTHR24321:SF8">
    <property type="entry name" value="ESTRADIOL 17-BETA-DEHYDROGENASE 8-RELATED"/>
    <property type="match status" value="1"/>
</dbReference>
<keyword evidence="6" id="KW-1185">Reference proteome</keyword>
<protein>
    <submittedName>
        <fullName evidence="5">SDR family oxidoreductase</fullName>
    </submittedName>
</protein>
<reference evidence="5" key="1">
    <citation type="submission" date="2021-04" db="EMBL/GenBank/DDBJ databases">
        <authorList>
            <person name="Zhang D.-C."/>
        </authorList>
    </citation>
    <scope>NUCLEOTIDE SEQUENCE</scope>
    <source>
        <strain evidence="5">CGMCC 1.15697</strain>
    </source>
</reference>
<dbReference type="GO" id="GO:0016491">
    <property type="term" value="F:oxidoreductase activity"/>
    <property type="evidence" value="ECO:0007669"/>
    <property type="project" value="UniProtKB-KW"/>
</dbReference>
<dbReference type="InterPro" id="IPR002347">
    <property type="entry name" value="SDR_fam"/>
</dbReference>
<dbReference type="FunFam" id="3.40.50.720:FF:000084">
    <property type="entry name" value="Short-chain dehydrogenase reductase"/>
    <property type="match status" value="1"/>
</dbReference>
<sequence length="260" mass="27538">MQLDGKVAVVTGAARGIGLACVERFLREGARVVLSDVDAEAGTEAVEALTEHRDRVVFQACDVGNRGEVERMIGTAVDRFGRVDIMISNAGMTSAAEFLDVTEESFDRVVRVNLKGVFHCGQVAARQMVDQGTGGAIVNTASVASELAMPNQIAYAATKGAVRQITKAMALSLAPYGIRVNAIAPGSIETEMIRSLAKQDPSFKNTILSRTPLRRLGDPSEIASTMLFLVGDDASYVTGQTLFADGGRLSLNFTVPVDAA</sequence>
<keyword evidence="3" id="KW-0520">NAD</keyword>
<keyword evidence="2" id="KW-0560">Oxidoreductase</keyword>
<evidence type="ECO:0000313" key="5">
    <source>
        <dbReference type="EMBL" id="MBP5858538.1"/>
    </source>
</evidence>
<dbReference type="SUPFAM" id="SSF51735">
    <property type="entry name" value="NAD(P)-binding Rossmann-fold domains"/>
    <property type="match status" value="1"/>
</dbReference>
<dbReference type="InterPro" id="IPR020904">
    <property type="entry name" value="Sc_DH/Rdtase_CS"/>
</dbReference>
<dbReference type="Proteomes" id="UP000672602">
    <property type="component" value="Unassembled WGS sequence"/>
</dbReference>
<dbReference type="EMBL" id="JAGMWN010000009">
    <property type="protein sequence ID" value="MBP5858538.1"/>
    <property type="molecule type" value="Genomic_DNA"/>
</dbReference>
<dbReference type="PANTHER" id="PTHR24321">
    <property type="entry name" value="DEHYDROGENASES, SHORT CHAIN"/>
    <property type="match status" value="1"/>
</dbReference>
<dbReference type="PRINTS" id="PR00080">
    <property type="entry name" value="SDRFAMILY"/>
</dbReference>
<dbReference type="AlphaFoldDB" id="A0A8J7S4S1"/>
<dbReference type="PROSITE" id="PS00061">
    <property type="entry name" value="ADH_SHORT"/>
    <property type="match status" value="1"/>
</dbReference>
<evidence type="ECO:0000256" key="1">
    <source>
        <dbReference type="ARBA" id="ARBA00006484"/>
    </source>
</evidence>
<proteinExistence type="inferred from homology"/>
<dbReference type="RefSeq" id="WP_210683132.1">
    <property type="nucleotide sequence ID" value="NZ_JAGMWN010000009.1"/>
</dbReference>
<dbReference type="InterPro" id="IPR057326">
    <property type="entry name" value="KR_dom"/>
</dbReference>
<feature type="domain" description="Ketoreductase" evidence="4">
    <location>
        <begin position="6"/>
        <end position="186"/>
    </location>
</feature>
<dbReference type="CDD" id="cd05233">
    <property type="entry name" value="SDR_c"/>
    <property type="match status" value="1"/>
</dbReference>
<evidence type="ECO:0000256" key="3">
    <source>
        <dbReference type="ARBA" id="ARBA00023027"/>
    </source>
</evidence>
<dbReference type="SMART" id="SM00822">
    <property type="entry name" value="PKS_KR"/>
    <property type="match status" value="1"/>
</dbReference>
<dbReference type="NCBIfam" id="NF005559">
    <property type="entry name" value="PRK07231.1"/>
    <property type="match status" value="1"/>
</dbReference>
<gene>
    <name evidence="5" type="ORF">KAJ83_16065</name>
</gene>
<organism evidence="5 6">
    <name type="scientific">Marivibrio halodurans</name>
    <dbReference type="NCBI Taxonomy" id="2039722"/>
    <lineage>
        <taxon>Bacteria</taxon>
        <taxon>Pseudomonadati</taxon>
        <taxon>Pseudomonadota</taxon>
        <taxon>Alphaproteobacteria</taxon>
        <taxon>Rhodospirillales</taxon>
        <taxon>Rhodospirillaceae</taxon>
        <taxon>Marivibrio</taxon>
    </lineage>
</organism>
<name>A0A8J7S4S1_9PROT</name>